<dbReference type="GO" id="GO:0005975">
    <property type="term" value="P:carbohydrate metabolic process"/>
    <property type="evidence" value="ECO:0007669"/>
    <property type="project" value="InterPro"/>
</dbReference>
<dbReference type="EMBL" id="CP022163">
    <property type="protein sequence ID" value="ATB34541.1"/>
    <property type="molecule type" value="Genomic_DNA"/>
</dbReference>
<dbReference type="OrthoDB" id="9804511at2"/>
<feature type="region of interest" description="Disordered" evidence="1">
    <location>
        <begin position="22"/>
        <end position="109"/>
    </location>
</feature>
<dbReference type="KEGG" id="mbd:MEBOL_008046"/>
<dbReference type="InterPro" id="IPR012939">
    <property type="entry name" value="Glyco_hydro_92"/>
</dbReference>
<dbReference type="InterPro" id="IPR008928">
    <property type="entry name" value="6-hairpin_glycosidase_sf"/>
</dbReference>
<reference evidence="3 4" key="1">
    <citation type="submission" date="2017-06" db="EMBL/GenBank/DDBJ databases">
        <authorList>
            <person name="Kim H.J."/>
            <person name="Triplett B.A."/>
        </authorList>
    </citation>
    <scope>NUCLEOTIDE SEQUENCE [LARGE SCALE GENOMIC DNA]</scope>
    <source>
        <strain evidence="3 4">DSM 14713</strain>
    </source>
</reference>
<dbReference type="SUPFAM" id="SSF48208">
    <property type="entry name" value="Six-hairpin glycosidases"/>
    <property type="match status" value="1"/>
</dbReference>
<dbReference type="InterPro" id="IPR050883">
    <property type="entry name" value="PNGase"/>
</dbReference>
<proteinExistence type="predicted"/>
<dbReference type="InterPro" id="IPR005887">
    <property type="entry name" value="GH92_a_mannosidase_put"/>
</dbReference>
<dbReference type="NCBIfam" id="TIGR01180">
    <property type="entry name" value="aman2_put"/>
    <property type="match status" value="1"/>
</dbReference>
<evidence type="ECO:0000313" key="3">
    <source>
        <dbReference type="EMBL" id="ATB34541.1"/>
    </source>
</evidence>
<keyword evidence="4" id="KW-1185">Reference proteome</keyword>
<dbReference type="Proteomes" id="UP000217289">
    <property type="component" value="Chromosome"/>
</dbReference>
<feature type="compositionally biased region" description="Acidic residues" evidence="1">
    <location>
        <begin position="46"/>
        <end position="62"/>
    </location>
</feature>
<sequence length="1330" mass="142797">MIVHVLRFTHLLAVVIAMTVGCGSSSDPEKDAGTTPDAGTSPDAGTDPDPDAGTDPDPDPDAGTDGGSPELPREFYSSFEATDPQPQWTSTVDIDARGQKKSSGVTGETDTRILGSISEQVVAVTASGENPPDEIATRVSDGEVTSKWLVFASTGWVQFKLSQPIAVKRYALSSANDAPERDPAAWTLEGSQDGVSWTVLDSRGNESFATRFETHTYEFSNTTPYLHYRLNITANHGGGIVQLAELQLSNGDDTPRPVSDMKSAVGNGPGASHNAKLGAGFTGTHALRFAGAVTANGRGYSYNKLFDVDVRVTPTTELSYLIFVDEAINDLTYPGTYAALDLAFDDGTYLSELNAIDQHHAVLSPAGQGASRTLYTGEWNYKVARIGDVAAGKTIKRILVGYDQPQGPVSAFGGWIDDIRITDKPVHVTPTHLSDYVTTLRGTHSSGGYSRGNNFPATAIPHGFNFWTPVTNAGSASWIYEYHRRNNADNRPTLQAFSLSHEPSPWMGDRQSFQILPSAVEGTPNANRTARALAFQHENEIARPYYYGVKFDEGIQAELTPTDHAAIFRFTFPGDNASLIFDNVNNNGGISLDASARVLTGYSDARSGLSTGASRIFVYATFDRPVASSGMLPGGGGANVTGYMRFTVPADDRTVTMRIATSLISVEQAKKNLELEIAESEGFDDVKARARALWDQRLAIIEVQGANEDQLTTLYSNLYRLFLYPNSGFENTGTADAPVYEYASPVSAPVGASTPTRTGAKIVSGKIYVNNGFWDTYRATWPAYALFSPTRAGELIDGFVEQYKEGGWVARWSSPGYADLMTGTSSDVAFADAYVKGVRNFDVVAAYDAAVKNATVRPTNSGVGRKGLESSIFLGYTSTSTGAGLSWAMAGYLNDFGIANMASALAEANPSDPRHQEYVENAEYFRERALNYVNLFDPSIQFFQGRNTSGAFVTPAEDYDPRVWGHDYTETNGWNTAFDAPYDGQGLANLYGGKAQLAAKLDEFFATPETASFGGSYGGVIHEMIEARDVRMGQLGLSNQPSFHIPYMYNHAGQPAKTQEKVRDALARLWIGSNIGQGYLGDEDNGAMSAWHLFSALGFYPAGVGSADYVIGSPLFTRAIVHLENGRDITINAPANSPKNVYVRALRVNGQPYTKTSLSHALLAAGATLDFDMSPTPTTWGTGADDVPPALTPEGVIPQPLSDTATGGVATASDGTSTSALFDNTSTTSVSFTAENPVLLYHFASGTPQVTFYTLTSGTAAIDPTGWTLSGSNDGVTFTTLDQRSAQTFRWRTQTRAFRVATPGAYAYYRLELTGAAGLSLAEVELLAKP</sequence>
<dbReference type="GO" id="GO:0006516">
    <property type="term" value="P:glycoprotein catabolic process"/>
    <property type="evidence" value="ECO:0007669"/>
    <property type="project" value="TreeGrafter"/>
</dbReference>
<gene>
    <name evidence="3" type="ORF">MEBOL_008046</name>
</gene>
<dbReference type="PANTHER" id="PTHR12143">
    <property type="entry name" value="PEPTIDE N-GLYCANASE PNGASE -RELATED"/>
    <property type="match status" value="1"/>
</dbReference>
<dbReference type="Gene3D" id="1.20.1050.60">
    <property type="entry name" value="alpha-1,2-mannosidase"/>
    <property type="match status" value="1"/>
</dbReference>
<dbReference type="InterPro" id="IPR041371">
    <property type="entry name" value="GH92_N"/>
</dbReference>
<dbReference type="InterPro" id="IPR000421">
    <property type="entry name" value="FA58C"/>
</dbReference>
<evidence type="ECO:0000256" key="1">
    <source>
        <dbReference type="SAM" id="MobiDB-lite"/>
    </source>
</evidence>
<evidence type="ECO:0000313" key="4">
    <source>
        <dbReference type="Proteomes" id="UP000217289"/>
    </source>
</evidence>
<dbReference type="PANTHER" id="PTHR12143:SF43">
    <property type="entry name" value="PUTATIVE-RELATED"/>
    <property type="match status" value="1"/>
</dbReference>
<dbReference type="SUPFAM" id="SSF49785">
    <property type="entry name" value="Galactose-binding domain-like"/>
    <property type="match status" value="1"/>
</dbReference>
<dbReference type="FunFam" id="1.20.1050.60:FF:000001">
    <property type="entry name" value="Putative alpha-1,2-mannosidase"/>
    <property type="match status" value="1"/>
</dbReference>
<dbReference type="RefSeq" id="WP_095983318.1">
    <property type="nucleotide sequence ID" value="NZ_CP022163.1"/>
</dbReference>
<accession>A0A250ITQ9</accession>
<dbReference type="Pfam" id="PF00754">
    <property type="entry name" value="F5_F8_type_C"/>
    <property type="match status" value="1"/>
</dbReference>
<dbReference type="Gene3D" id="2.70.98.10">
    <property type="match status" value="1"/>
</dbReference>
<dbReference type="Gene3D" id="2.60.120.260">
    <property type="entry name" value="Galactose-binding domain-like"/>
    <property type="match status" value="2"/>
</dbReference>
<dbReference type="Gene3D" id="3.30.2080.10">
    <property type="entry name" value="GH92 mannosidase domain"/>
    <property type="match status" value="1"/>
</dbReference>
<dbReference type="GO" id="GO:0005829">
    <property type="term" value="C:cytosol"/>
    <property type="evidence" value="ECO:0007669"/>
    <property type="project" value="TreeGrafter"/>
</dbReference>
<name>A0A250ITQ9_9BACT</name>
<dbReference type="Gene3D" id="1.20.1610.10">
    <property type="entry name" value="alpha-1,2-mannosidases domains"/>
    <property type="match status" value="1"/>
</dbReference>
<feature type="domain" description="F5/8 type C" evidence="2">
    <location>
        <begin position="109"/>
        <end position="249"/>
    </location>
</feature>
<protein>
    <submittedName>
        <fullName evidence="3">Alpha-1 2-mannosidase</fullName>
    </submittedName>
</protein>
<dbReference type="PROSITE" id="PS51257">
    <property type="entry name" value="PROKAR_LIPOPROTEIN"/>
    <property type="match status" value="1"/>
</dbReference>
<dbReference type="GO" id="GO:0030246">
    <property type="term" value="F:carbohydrate binding"/>
    <property type="evidence" value="ECO:0007669"/>
    <property type="project" value="InterPro"/>
</dbReference>
<organism evidence="3 4">
    <name type="scientific">Melittangium boletus DSM 14713</name>
    <dbReference type="NCBI Taxonomy" id="1294270"/>
    <lineage>
        <taxon>Bacteria</taxon>
        <taxon>Pseudomonadati</taxon>
        <taxon>Myxococcota</taxon>
        <taxon>Myxococcia</taxon>
        <taxon>Myxococcales</taxon>
        <taxon>Cystobacterineae</taxon>
        <taxon>Archangiaceae</taxon>
        <taxon>Melittangium</taxon>
    </lineage>
</organism>
<dbReference type="InterPro" id="IPR008979">
    <property type="entry name" value="Galactose-bd-like_sf"/>
</dbReference>
<evidence type="ECO:0000259" key="2">
    <source>
        <dbReference type="PROSITE" id="PS50022"/>
    </source>
</evidence>
<dbReference type="InterPro" id="IPR014718">
    <property type="entry name" value="GH-type_carb-bd"/>
</dbReference>
<dbReference type="Pfam" id="PF17678">
    <property type="entry name" value="Glyco_hydro_92N"/>
    <property type="match status" value="1"/>
</dbReference>
<dbReference type="GO" id="GO:0000224">
    <property type="term" value="F:peptide-N4-(N-acetyl-beta-glucosaminyl)asparagine amidase activity"/>
    <property type="evidence" value="ECO:0007669"/>
    <property type="project" value="TreeGrafter"/>
</dbReference>
<dbReference type="Pfam" id="PF07971">
    <property type="entry name" value="Glyco_hydro_92"/>
    <property type="match status" value="1"/>
</dbReference>
<dbReference type="PROSITE" id="PS50022">
    <property type="entry name" value="FA58C_3"/>
    <property type="match status" value="1"/>
</dbReference>
<dbReference type="FunFam" id="3.30.2080.10:FF:000001">
    <property type="entry name" value="Alpha-1,2-mannosidase subfamily"/>
    <property type="match status" value="1"/>
</dbReference>